<organism evidence="2 3">
    <name type="scientific">Plakobranchus ocellatus</name>
    <dbReference type="NCBI Taxonomy" id="259542"/>
    <lineage>
        <taxon>Eukaryota</taxon>
        <taxon>Metazoa</taxon>
        <taxon>Spiralia</taxon>
        <taxon>Lophotrochozoa</taxon>
        <taxon>Mollusca</taxon>
        <taxon>Gastropoda</taxon>
        <taxon>Heterobranchia</taxon>
        <taxon>Euthyneura</taxon>
        <taxon>Panpulmonata</taxon>
        <taxon>Sacoglossa</taxon>
        <taxon>Placobranchoidea</taxon>
        <taxon>Plakobranchidae</taxon>
        <taxon>Plakobranchus</taxon>
    </lineage>
</organism>
<comment type="caution">
    <text evidence="2">The sequence shown here is derived from an EMBL/GenBank/DDBJ whole genome shotgun (WGS) entry which is preliminary data.</text>
</comment>
<sequence>MATIWKISFLVIGVLLGAAFSYNLPRTRCYYGKRCYQVGSEVVRHNVNNCHYLKCTVHNGIIKFRQFPWGCTRNIIAIQLDPLW</sequence>
<evidence type="ECO:0000256" key="1">
    <source>
        <dbReference type="SAM" id="SignalP"/>
    </source>
</evidence>
<feature type="signal peptide" evidence="1">
    <location>
        <begin position="1"/>
        <end position="21"/>
    </location>
</feature>
<feature type="chain" id="PRO_5043797504" evidence="1">
    <location>
        <begin position="22"/>
        <end position="84"/>
    </location>
</feature>
<dbReference type="AlphaFoldDB" id="A0AAV4CJG9"/>
<name>A0AAV4CJG9_9GAST</name>
<accession>A0AAV4CJG9</accession>
<keyword evidence="1" id="KW-0732">Signal</keyword>
<evidence type="ECO:0000313" key="2">
    <source>
        <dbReference type="EMBL" id="GFO31228.1"/>
    </source>
</evidence>
<dbReference type="Proteomes" id="UP000735302">
    <property type="component" value="Unassembled WGS sequence"/>
</dbReference>
<reference evidence="2 3" key="1">
    <citation type="journal article" date="2021" name="Elife">
        <title>Chloroplast acquisition without the gene transfer in kleptoplastic sea slugs, Plakobranchus ocellatus.</title>
        <authorList>
            <person name="Maeda T."/>
            <person name="Takahashi S."/>
            <person name="Yoshida T."/>
            <person name="Shimamura S."/>
            <person name="Takaki Y."/>
            <person name="Nagai Y."/>
            <person name="Toyoda A."/>
            <person name="Suzuki Y."/>
            <person name="Arimoto A."/>
            <person name="Ishii H."/>
            <person name="Satoh N."/>
            <person name="Nishiyama T."/>
            <person name="Hasebe M."/>
            <person name="Maruyama T."/>
            <person name="Minagawa J."/>
            <person name="Obokata J."/>
            <person name="Shigenobu S."/>
        </authorList>
    </citation>
    <scope>NUCLEOTIDE SEQUENCE [LARGE SCALE GENOMIC DNA]</scope>
</reference>
<dbReference type="EMBL" id="BLXT01006360">
    <property type="protein sequence ID" value="GFO31228.1"/>
    <property type="molecule type" value="Genomic_DNA"/>
</dbReference>
<evidence type="ECO:0000313" key="3">
    <source>
        <dbReference type="Proteomes" id="UP000735302"/>
    </source>
</evidence>
<protein>
    <submittedName>
        <fullName evidence="2">Uncharacterized protein</fullName>
    </submittedName>
</protein>
<keyword evidence="3" id="KW-1185">Reference proteome</keyword>
<proteinExistence type="predicted"/>
<gene>
    <name evidence="2" type="ORF">PoB_005773300</name>
</gene>